<dbReference type="EMBL" id="JABBWD010000052">
    <property type="protein sequence ID" value="KAG1772539.1"/>
    <property type="molecule type" value="Genomic_DNA"/>
</dbReference>
<evidence type="ECO:0000313" key="1">
    <source>
        <dbReference type="EMBL" id="KAG1772539.1"/>
    </source>
</evidence>
<reference evidence="1" key="1">
    <citation type="journal article" date="2020" name="New Phytol.">
        <title>Comparative genomics reveals dynamic genome evolution in host specialist ectomycorrhizal fungi.</title>
        <authorList>
            <person name="Lofgren L.A."/>
            <person name="Nguyen N.H."/>
            <person name="Vilgalys R."/>
            <person name="Ruytinx J."/>
            <person name="Liao H.L."/>
            <person name="Branco S."/>
            <person name="Kuo A."/>
            <person name="LaButti K."/>
            <person name="Lipzen A."/>
            <person name="Andreopoulos W."/>
            <person name="Pangilinan J."/>
            <person name="Riley R."/>
            <person name="Hundley H."/>
            <person name="Na H."/>
            <person name="Barry K."/>
            <person name="Grigoriev I.V."/>
            <person name="Stajich J.E."/>
            <person name="Kennedy P.G."/>
        </authorList>
    </citation>
    <scope>NUCLEOTIDE SEQUENCE</scope>
    <source>
        <strain evidence="1">DOB743</strain>
    </source>
</reference>
<keyword evidence="2" id="KW-1185">Reference proteome</keyword>
<proteinExistence type="predicted"/>
<dbReference type="OrthoDB" id="3165318at2759"/>
<accession>A0A9P6ZMI6</accession>
<name>A0A9P6ZMI6_9AGAM</name>
<dbReference type="Proteomes" id="UP000714275">
    <property type="component" value="Unassembled WGS sequence"/>
</dbReference>
<protein>
    <submittedName>
        <fullName evidence="1">Uncharacterized protein</fullName>
    </submittedName>
</protein>
<dbReference type="AlphaFoldDB" id="A0A9P6ZMI6"/>
<gene>
    <name evidence="1" type="ORF">EV702DRAFT_1201396</name>
</gene>
<sequence>MSSLFVRNLIFQSNNLGKESDLLLTFNATVPGVGDHSPVVWRVSTFGKEGTYQMKATYRSQLAFTKPQVEDGNIVGAAAAVNVNVSQQTNLTQASSVFRFSAPVDGTAGYLKATNDTGTNQGLAIGFQAVNESFPTPMLYFNEVRDESYVTAQFTPRLHAYVTSDYKETQILTGEIQSPLLWNEDLAALAETTTWNLTWDGNTGYYKITQA</sequence>
<evidence type="ECO:0000313" key="2">
    <source>
        <dbReference type="Proteomes" id="UP000714275"/>
    </source>
</evidence>
<comment type="caution">
    <text evidence="1">The sequence shown here is derived from an EMBL/GenBank/DDBJ whole genome shotgun (WGS) entry which is preliminary data.</text>
</comment>
<organism evidence="1 2">
    <name type="scientific">Suillus placidus</name>
    <dbReference type="NCBI Taxonomy" id="48579"/>
    <lineage>
        <taxon>Eukaryota</taxon>
        <taxon>Fungi</taxon>
        <taxon>Dikarya</taxon>
        <taxon>Basidiomycota</taxon>
        <taxon>Agaricomycotina</taxon>
        <taxon>Agaricomycetes</taxon>
        <taxon>Agaricomycetidae</taxon>
        <taxon>Boletales</taxon>
        <taxon>Suillineae</taxon>
        <taxon>Suillaceae</taxon>
        <taxon>Suillus</taxon>
    </lineage>
</organism>